<feature type="region of interest" description="Disordered" evidence="5">
    <location>
        <begin position="381"/>
        <end position="458"/>
    </location>
</feature>
<dbReference type="InterPro" id="IPR043203">
    <property type="entry name" value="VGCC_Ca_Na"/>
</dbReference>
<dbReference type="FunFam" id="1.20.120.350:FF:000007">
    <property type="entry name" value="Voltage-dependent T-type calcium channel subunit alpha"/>
    <property type="match status" value="1"/>
</dbReference>
<comment type="caution">
    <text evidence="8">The sequence shown here is derived from an EMBL/GenBank/DDBJ whole genome shotgun (WGS) entry which is preliminary data.</text>
</comment>
<feature type="transmembrane region" description="Helical" evidence="6">
    <location>
        <begin position="251"/>
        <end position="270"/>
    </location>
</feature>
<evidence type="ECO:0000256" key="6">
    <source>
        <dbReference type="SAM" id="Phobius"/>
    </source>
</evidence>
<feature type="transmembrane region" description="Helical" evidence="6">
    <location>
        <begin position="1277"/>
        <end position="1298"/>
    </location>
</feature>
<feature type="transmembrane region" description="Helical" evidence="6">
    <location>
        <begin position="1407"/>
        <end position="1430"/>
    </location>
</feature>
<dbReference type="PANTHER" id="PTHR10037:SF230">
    <property type="entry name" value="CA[2+]-CHANNEL PROTEIN ALPHA[[1]] SUBUNIT T, ISOFORM F"/>
    <property type="match status" value="1"/>
</dbReference>
<dbReference type="PANTHER" id="PTHR10037">
    <property type="entry name" value="VOLTAGE-GATED CATION CHANNEL CALCIUM AND SODIUM"/>
    <property type="match status" value="1"/>
</dbReference>
<feature type="domain" description="Ion transport" evidence="7">
    <location>
        <begin position="1"/>
        <end position="322"/>
    </location>
</feature>
<dbReference type="SUPFAM" id="SSF81324">
    <property type="entry name" value="Voltage-gated potassium channels"/>
    <property type="match status" value="3"/>
</dbReference>
<evidence type="ECO:0000313" key="8">
    <source>
        <dbReference type="EMBL" id="KAI9552986.1"/>
    </source>
</evidence>
<feature type="region of interest" description="Disordered" evidence="5">
    <location>
        <begin position="1145"/>
        <end position="1184"/>
    </location>
</feature>
<feature type="transmembrane region" description="Helical" evidence="6">
    <location>
        <begin position="290"/>
        <end position="315"/>
    </location>
</feature>
<evidence type="ECO:0000313" key="9">
    <source>
        <dbReference type="Proteomes" id="UP000820818"/>
    </source>
</evidence>
<sequence>MAVIFFNCVTLGMYQPCIDQVCNTNRCRILQMLDDFIFAFFAIEMSIKMIAMGVYGKGTYLAETWNRLDCFIVIAGAVEYCLDMENMNLSAIRTIRVLRPLRAINRIPSMRILVMLLLDTLPMLGNVLLLCFFVFFIFGIVGVQLWAGILRQRCYLDLPKGIVPPATLPLSSYYKVQETEKDYICSLSKDSGMHTCTSLPHTKSDGRICNDSVVPGIPVGMDGLSVNGSCINWNQYYTDCRAGEKNPFQGAISFDNIGLAWVAIFLVISLEGWTDIMYYVQDAHSFWDWIYFVLLIVIGSFFMINLCLVVIATQFSETKKREMERMRLERARYQSTSTLASTSASESTSCYRQIIKYIAHLWRRSKRRILRRYRAYRSRKKLQQQQQQLDHPQYGKQQSATHSLSLRTRRKQQRRRKRRRRRSRHPHPECPKHGVQQQEQQQQQQQLQRNSQCSSSFRVPSVSSQVALRINDGPASPLDSPVPILSHARRASVAVSIDHHHQRSSPFLSPRGSLAQADDSSDSSQLLTPRTPRRRRSSVMFSDVVVAHGMSNSAADVNACWSEKITQTGGFTTESVASAGSESRQAHHQPSGSSNPSSPLPFNRKSSLRQRVTRTIDERRPSCPASGTSTSAQVPNGAGLTCQELLALSGALGAALPTPLALPNYPADEPKTTVMVVAPAKHSNNHKCNNQLLAPPGMILPTLAMSLWPEPFQDPGISGEDHWTTCVNRETAETAVDVETDNEDDCICCSSDEEYSASDEEVGSEDQNEDYYEEDEEQQGASVEVFERRRSPLSRYWSLIKEYYKTFQRSVKAIVEHKYFQQGLLGAILINTLSMGIEYHNQPEELTLTVEFSNIVFSAIFAIEMLLKVIAEGPLNYIGNGFNVFDGVIVILSLVEVFQSLNRFEGDDGGSSGLSVLRTFRLLRILKLVRFMPNLRRQLIVMLRTMDNVAFSYRSSSDPDGCRLSRHFIHKLALAREKGGPVHSVQMGASPCTHKQRHPQWVDELVSVLGMYLFGGKFCMREDGSRSCTCSEILNRDPGCVCDRKHFNTLLWATVTVFQILTQEDWNVVLFNGMEKTSHWAALYFVALMTFGNYVLFNLLVAILVEGFSAERTERLEREQREQARQERHAARALATAAALSIQDEATSGGSCQGPPPPEHSSPDSPSSADGRHQPEHDNYFSRSSVTEESCSPVGYSANDIAVEDVLVSVVDSAQLADLLLEVRVFGTVVALNDVVIDGTDPGPKPRAVRTEMRRPPYYTNYSRSRLLIHNVVTSKYFDLAIAAVIGLNVVTMAMEFYLMPPELESALRIFNYFFTAVFIIESVCKVVALGVRRYIKDRWNQLDVAIVILSIVGIVLEEMKSDLIPINPTIIRVMRVLRIARVLKLLKMAKGIRSLLDTVMQALPQVGNLGLLFYLLFFIFAALGVELFGRLECDDDHPCQGLGEHAHFANFGIAFLTLFRVATGDNWNGIMKDTLRENCDPSADCIRNCCVSRIIAPIFFVIFVLMAQFVLVNVVVAVLMKHLEESHKQMEDDMEMEMELAEEFAPLPTANDETVKVNDELEELELTNTAAS</sequence>
<evidence type="ECO:0000256" key="4">
    <source>
        <dbReference type="ARBA" id="ARBA00023136"/>
    </source>
</evidence>
<feature type="transmembrane region" description="Helical" evidence="6">
    <location>
        <begin position="1310"/>
        <end position="1329"/>
    </location>
</feature>
<feature type="transmembrane region" description="Helical" evidence="6">
    <location>
        <begin position="1495"/>
        <end position="1521"/>
    </location>
</feature>
<feature type="region of interest" description="Disordered" evidence="5">
    <location>
        <begin position="575"/>
        <end position="636"/>
    </location>
</feature>
<evidence type="ECO:0000256" key="1">
    <source>
        <dbReference type="ARBA" id="ARBA00004141"/>
    </source>
</evidence>
<organism evidence="8 9">
    <name type="scientific">Daphnia sinensis</name>
    <dbReference type="NCBI Taxonomy" id="1820382"/>
    <lineage>
        <taxon>Eukaryota</taxon>
        <taxon>Metazoa</taxon>
        <taxon>Ecdysozoa</taxon>
        <taxon>Arthropoda</taxon>
        <taxon>Crustacea</taxon>
        <taxon>Branchiopoda</taxon>
        <taxon>Diplostraca</taxon>
        <taxon>Cladocera</taxon>
        <taxon>Anomopoda</taxon>
        <taxon>Daphniidae</taxon>
        <taxon>Daphnia</taxon>
        <taxon>Daphnia similis group</taxon>
    </lineage>
</organism>
<keyword evidence="4 6" id="KW-0472">Membrane</keyword>
<gene>
    <name evidence="8" type="ORF">GHT06_020873</name>
</gene>
<feature type="transmembrane region" description="Helical" evidence="6">
    <location>
        <begin position="127"/>
        <end position="150"/>
    </location>
</feature>
<keyword evidence="3 6" id="KW-1133">Transmembrane helix</keyword>
<accession>A0AAD5KZD7</accession>
<feature type="compositionally biased region" description="Basic residues" evidence="5">
    <location>
        <begin position="407"/>
        <end position="425"/>
    </location>
</feature>
<feature type="compositionally biased region" description="Low complexity" evidence="5">
    <location>
        <begin position="590"/>
        <end position="601"/>
    </location>
</feature>
<keyword evidence="9" id="KW-1185">Reference proteome</keyword>
<feature type="transmembrane region" description="Helical" evidence="6">
    <location>
        <begin position="1082"/>
        <end position="1105"/>
    </location>
</feature>
<dbReference type="InterPro" id="IPR005821">
    <property type="entry name" value="Ion_trans_dom"/>
</dbReference>
<reference evidence="8 9" key="1">
    <citation type="submission" date="2022-05" db="EMBL/GenBank/DDBJ databases">
        <title>A multi-omics perspective on studying reproductive biology in Daphnia sinensis.</title>
        <authorList>
            <person name="Jia J."/>
        </authorList>
    </citation>
    <scope>NUCLEOTIDE SEQUENCE [LARGE SCALE GENOMIC DNA]</scope>
    <source>
        <strain evidence="8 9">WSL</strain>
    </source>
</reference>
<feature type="compositionally biased region" description="Basic and acidic residues" evidence="5">
    <location>
        <begin position="1170"/>
        <end position="1180"/>
    </location>
</feature>
<feature type="domain" description="Ion transport" evidence="7">
    <location>
        <begin position="817"/>
        <end position="947"/>
    </location>
</feature>
<feature type="transmembrane region" description="Helical" evidence="6">
    <location>
        <begin position="36"/>
        <end position="58"/>
    </location>
</feature>
<dbReference type="EMBL" id="WJBH02000009">
    <property type="protein sequence ID" value="KAI9552986.1"/>
    <property type="molecule type" value="Genomic_DNA"/>
</dbReference>
<feature type="domain" description="Ion transport" evidence="7">
    <location>
        <begin position="1006"/>
        <end position="1113"/>
    </location>
</feature>
<dbReference type="GO" id="GO:0008332">
    <property type="term" value="F:low voltage-gated calcium channel activity"/>
    <property type="evidence" value="ECO:0007669"/>
    <property type="project" value="TreeGrafter"/>
</dbReference>
<dbReference type="Gene3D" id="1.10.287.70">
    <property type="match status" value="3"/>
</dbReference>
<feature type="transmembrane region" description="Helical" evidence="6">
    <location>
        <begin position="1046"/>
        <end position="1062"/>
    </location>
</feature>
<dbReference type="FunFam" id="1.10.287.70:FF:000120">
    <property type="entry name" value="Voltage-dependent T-type calcium channel subunit alpha"/>
    <property type="match status" value="1"/>
</dbReference>
<feature type="compositionally biased region" description="Low complexity" evidence="5">
    <location>
        <begin position="513"/>
        <end position="530"/>
    </location>
</feature>
<dbReference type="FunFam" id="1.20.120.350:FF:000012">
    <property type="entry name" value="Voltage-dependent T-type calcium channel subunit alpha"/>
    <property type="match status" value="1"/>
</dbReference>
<evidence type="ECO:0000256" key="2">
    <source>
        <dbReference type="ARBA" id="ARBA00022692"/>
    </source>
</evidence>
<dbReference type="GO" id="GO:0001518">
    <property type="term" value="C:voltage-gated sodium channel complex"/>
    <property type="evidence" value="ECO:0007669"/>
    <property type="project" value="TreeGrafter"/>
</dbReference>
<dbReference type="GO" id="GO:0043005">
    <property type="term" value="C:neuron projection"/>
    <property type="evidence" value="ECO:0007669"/>
    <property type="project" value="TreeGrafter"/>
</dbReference>
<dbReference type="InterPro" id="IPR027359">
    <property type="entry name" value="Volt_channel_dom_sf"/>
</dbReference>
<name>A0AAD5KZD7_9CRUS</name>
<protein>
    <submittedName>
        <fullName evidence="8">Voltage-dependent T-type calcium channel subunit alpha-1H</fullName>
    </submittedName>
</protein>
<dbReference type="GO" id="GO:0070509">
    <property type="term" value="P:calcium ion import"/>
    <property type="evidence" value="ECO:0007669"/>
    <property type="project" value="TreeGrafter"/>
</dbReference>
<dbReference type="GO" id="GO:0005248">
    <property type="term" value="F:voltage-gated sodium channel activity"/>
    <property type="evidence" value="ECO:0007669"/>
    <property type="project" value="TreeGrafter"/>
</dbReference>
<proteinExistence type="predicted"/>
<dbReference type="Gene3D" id="1.20.120.350">
    <property type="entry name" value="Voltage-gated potassium channels. Chain C"/>
    <property type="match status" value="3"/>
</dbReference>
<evidence type="ECO:0000256" key="3">
    <source>
        <dbReference type="ARBA" id="ARBA00022989"/>
    </source>
</evidence>
<comment type="subcellular location">
    <subcellularLocation>
        <location evidence="1">Membrane</location>
        <topology evidence="1">Multi-pass membrane protein</topology>
    </subcellularLocation>
</comment>
<feature type="compositionally biased region" description="Low complexity" evidence="5">
    <location>
        <begin position="436"/>
        <end position="458"/>
    </location>
</feature>
<feature type="region of interest" description="Disordered" evidence="5">
    <location>
        <begin position="495"/>
        <end position="535"/>
    </location>
</feature>
<dbReference type="Pfam" id="PF00520">
    <property type="entry name" value="Ion_trans"/>
    <property type="match status" value="4"/>
</dbReference>
<evidence type="ECO:0000256" key="5">
    <source>
        <dbReference type="SAM" id="MobiDB-lite"/>
    </source>
</evidence>
<keyword evidence="2 6" id="KW-0812">Transmembrane</keyword>
<dbReference type="FunFam" id="1.20.120.350:FF:000008">
    <property type="entry name" value="Voltage-dependent T-type calcium channel subunit alpha"/>
    <property type="match status" value="1"/>
</dbReference>
<dbReference type="GO" id="GO:0086010">
    <property type="term" value="P:membrane depolarization during action potential"/>
    <property type="evidence" value="ECO:0007669"/>
    <property type="project" value="TreeGrafter"/>
</dbReference>
<dbReference type="Proteomes" id="UP000820818">
    <property type="component" value="Linkage Group LG9"/>
</dbReference>
<evidence type="ECO:0000259" key="7">
    <source>
        <dbReference type="Pfam" id="PF00520"/>
    </source>
</evidence>
<feature type="compositionally biased region" description="Polar residues" evidence="5">
    <location>
        <begin position="625"/>
        <end position="634"/>
    </location>
</feature>
<feature type="domain" description="Ion transport" evidence="7">
    <location>
        <begin position="1275"/>
        <end position="1530"/>
    </location>
</feature>